<dbReference type="GO" id="GO:0030424">
    <property type="term" value="C:axon"/>
    <property type="evidence" value="ECO:0007669"/>
    <property type="project" value="TreeGrafter"/>
</dbReference>
<dbReference type="EnsemblMetazoa" id="AAEL012262-RT">
    <property type="protein sequence ID" value="AAEL012262-PT"/>
    <property type="gene ID" value="AAEL012262"/>
</dbReference>
<dbReference type="GO" id="GO:0007156">
    <property type="term" value="P:homophilic cell adhesion via plasma membrane adhesion molecules"/>
    <property type="evidence" value="ECO:0007669"/>
    <property type="project" value="TreeGrafter"/>
</dbReference>
<dbReference type="PANTHER" id="PTHR10075:SF104">
    <property type="entry name" value="BASIGIN, ISOFORM G"/>
    <property type="match status" value="1"/>
</dbReference>
<keyword evidence="3" id="KW-0812">Transmembrane</keyword>
<dbReference type="EnsemblMetazoa" id="AAEL012262-RQ">
    <property type="protein sequence ID" value="AAEL012262-PQ"/>
    <property type="gene ID" value="AAEL012262"/>
</dbReference>
<dbReference type="EnsemblMetazoa" id="AAEL012262-RI">
    <property type="protein sequence ID" value="AAEL012262-PI"/>
    <property type="gene ID" value="AAEL012262"/>
</dbReference>
<dbReference type="CDD" id="cd00096">
    <property type="entry name" value="Ig"/>
    <property type="match status" value="1"/>
</dbReference>
<dbReference type="EnsemblMetazoa" id="AAEL012262-RAA">
    <property type="protein sequence ID" value="AAEL012262-PAA"/>
    <property type="gene ID" value="AAEL012262"/>
</dbReference>
<dbReference type="InterPro" id="IPR013098">
    <property type="entry name" value="Ig_I-set"/>
</dbReference>
<keyword evidence="1" id="KW-0393">Immunoglobulin domain</keyword>
<protein>
    <recommendedName>
        <fullName evidence="5">Ig-like domain-containing protein</fullName>
    </recommendedName>
</protein>
<feature type="chain" id="PRO_5036386582" description="Ig-like domain-containing protein" evidence="4">
    <location>
        <begin position="24"/>
        <end position="770"/>
    </location>
</feature>
<feature type="region of interest" description="Disordered" evidence="2">
    <location>
        <begin position="483"/>
        <end position="505"/>
    </location>
</feature>
<feature type="domain" description="Ig-like" evidence="5">
    <location>
        <begin position="519"/>
        <end position="601"/>
    </location>
</feature>
<evidence type="ECO:0000256" key="2">
    <source>
        <dbReference type="SAM" id="MobiDB-lite"/>
    </source>
</evidence>
<dbReference type="EnsemblMetazoa" id="AAEL012262-RG">
    <property type="protein sequence ID" value="AAEL012262-PG"/>
    <property type="gene ID" value="AAEL012262"/>
</dbReference>
<dbReference type="PANTHER" id="PTHR10075">
    <property type="entry name" value="BASIGIN RELATED"/>
    <property type="match status" value="1"/>
</dbReference>
<dbReference type="InterPro" id="IPR036179">
    <property type="entry name" value="Ig-like_dom_sf"/>
</dbReference>
<dbReference type="SMART" id="SM00408">
    <property type="entry name" value="IGc2"/>
    <property type="match status" value="3"/>
</dbReference>
<dbReference type="EnsemblMetazoa" id="AAEL012262-RAB">
    <property type="protein sequence ID" value="AAEL012262-PAB"/>
    <property type="gene ID" value="AAEL012262"/>
</dbReference>
<dbReference type="Gene3D" id="2.60.40.10">
    <property type="entry name" value="Immunoglobulins"/>
    <property type="match status" value="3"/>
</dbReference>
<dbReference type="EnsemblMetazoa" id="AAEL012262-RP">
    <property type="protein sequence ID" value="AAEL012262-PP"/>
    <property type="gene ID" value="AAEL012262"/>
</dbReference>
<reference evidence="6" key="2">
    <citation type="submission" date="2020-05" db="UniProtKB">
        <authorList>
            <consortium name="EnsemblMetazoa"/>
        </authorList>
    </citation>
    <scope>IDENTIFICATION</scope>
    <source>
        <strain evidence="6">LVP_AGWG</strain>
    </source>
</reference>
<keyword evidence="3" id="KW-1133">Transmembrane helix</keyword>
<dbReference type="InterPro" id="IPR003599">
    <property type="entry name" value="Ig_sub"/>
</dbReference>
<sequence length="770" mass="85550">MECKLISRYSPLLVLFLASLVNAQTGRKRDTSNVYEVIYYGNSQVSVGDPFSISCIASITDPIDWLKDGEPIRKHSQIRHGKDEHSYIVSEMGVAGMRNKIEATLSVQHALPKHQGRYQCNSRHKSYHMLYIVGNASSAGSGGSATGHGRTSVKSSSDQIMDTPDASLIEPLLLTTLRPTLITSVSSSHHQLTTPGTFISPNAHPISTEFDKQHSQHRHHQQQSHHHHSQSDKSTKSDDDKQKSQHTFKADSVRFMNKNQEQSTTKDTLALPDDERYDEDNLRDKTNKDIKEDEYPDTTGANEDRNGNDNDDIVDKEEDAGKAIVILNEDRYPTSGEANPLDAIAGENKESISAVDNARVGSERDDETIDEDTSSHEGDIIVIEKDLSIEDNIDKLILNKSEINGMIRVDSDEDLHHHHSHKKLDHIRNEHTLIHVPVEALPTSLTTALMIVPTTVPTTSTTLPPSTATSSTAGTMTTIKLHGHGGEGHHHHHHRNHEQQQQHASVAVSDILHPNYDDPSSSLKYYDIAKAMTLGCNITKEGDYELSWSKDGENVSEIDSLRDRYKIIKEERKFIISRALESDAGSYTCSVRALNASRTFNVVANVIVKFESTEIGKTNMVEGEKLSLHCVAFGTNPKITWTVGNATLSTSTDRIVLEEDDKGVENARLTIESVLLSDYTDYTCEGRNNATDITGKPAQVTITVRIRGKYAALYVFLGIIAEVVVLCAIILICEKRRNKTEIEESDTDNSPDQQKNGHNGNSSELRHRKN</sequence>
<accession>A0A6I8TEL9</accession>
<dbReference type="SUPFAM" id="SSF48726">
    <property type="entry name" value="Immunoglobulin"/>
    <property type="match status" value="2"/>
</dbReference>
<dbReference type="EnsemblMetazoa" id="AAEL012262-RZ">
    <property type="protein sequence ID" value="AAEL012262-PZ"/>
    <property type="gene ID" value="AAEL012262"/>
</dbReference>
<dbReference type="Pfam" id="PF07679">
    <property type="entry name" value="I-set"/>
    <property type="match status" value="1"/>
</dbReference>
<proteinExistence type="predicted"/>
<dbReference type="FunFam" id="2.60.40.10:FF:002357">
    <property type="entry name" value="Basigin, isoform G"/>
    <property type="match status" value="1"/>
</dbReference>
<feature type="domain" description="Ig-like" evidence="5">
    <location>
        <begin position="11"/>
        <end position="124"/>
    </location>
</feature>
<feature type="compositionally biased region" description="Basic and acidic residues" evidence="2">
    <location>
        <begin position="279"/>
        <end position="293"/>
    </location>
</feature>
<dbReference type="InParanoid" id="A0A6I8TEL9"/>
<dbReference type="EnsemblMetazoa" id="AAEL012262-RN">
    <property type="protein sequence ID" value="AAEL012262-PN"/>
    <property type="gene ID" value="AAEL012262"/>
</dbReference>
<feature type="domain" description="Ig-like" evidence="5">
    <location>
        <begin position="622"/>
        <end position="703"/>
    </location>
</feature>
<dbReference type="OrthoDB" id="5970915at2759"/>
<feature type="region of interest" description="Disordered" evidence="2">
    <location>
        <begin position="139"/>
        <end position="161"/>
    </location>
</feature>
<feature type="compositionally biased region" description="Polar residues" evidence="2">
    <location>
        <begin position="188"/>
        <end position="200"/>
    </location>
</feature>
<dbReference type="GO" id="GO:0007411">
    <property type="term" value="P:axon guidance"/>
    <property type="evidence" value="ECO:0007669"/>
    <property type="project" value="TreeGrafter"/>
</dbReference>
<reference evidence="6 7" key="1">
    <citation type="submission" date="2017-06" db="EMBL/GenBank/DDBJ databases">
        <title>Aedes aegypti genome working group (AGWG) sequencing and assembly.</title>
        <authorList>
            <consortium name="Aedes aegypti Genome Working Group (AGWG)"/>
            <person name="Matthews B.J."/>
        </authorList>
    </citation>
    <scope>NUCLEOTIDE SEQUENCE [LARGE SCALE GENOMIC DNA]</scope>
    <source>
        <strain evidence="6 7">LVP_AGWG</strain>
    </source>
</reference>
<dbReference type="InterPro" id="IPR003598">
    <property type="entry name" value="Ig_sub2"/>
</dbReference>
<dbReference type="FunCoup" id="A0A6I8TEL9">
    <property type="interactions" value="135"/>
</dbReference>
<organism evidence="6 7">
    <name type="scientific">Aedes aegypti</name>
    <name type="common">Yellowfever mosquito</name>
    <name type="synonym">Culex aegypti</name>
    <dbReference type="NCBI Taxonomy" id="7159"/>
    <lineage>
        <taxon>Eukaryota</taxon>
        <taxon>Metazoa</taxon>
        <taxon>Ecdysozoa</taxon>
        <taxon>Arthropoda</taxon>
        <taxon>Hexapoda</taxon>
        <taxon>Insecta</taxon>
        <taxon>Pterygota</taxon>
        <taxon>Neoptera</taxon>
        <taxon>Endopterygota</taxon>
        <taxon>Diptera</taxon>
        <taxon>Nematocera</taxon>
        <taxon>Culicoidea</taxon>
        <taxon>Culicidae</taxon>
        <taxon>Culicinae</taxon>
        <taxon>Aedini</taxon>
        <taxon>Aedes</taxon>
        <taxon>Stegomyia</taxon>
    </lineage>
</organism>
<dbReference type="InterPro" id="IPR013783">
    <property type="entry name" value="Ig-like_fold"/>
</dbReference>
<dbReference type="EnsemblMetazoa" id="AAEL012262-RO">
    <property type="protein sequence ID" value="AAEL012262-PO"/>
    <property type="gene ID" value="AAEL012262"/>
</dbReference>
<dbReference type="SMART" id="SM00409">
    <property type="entry name" value="IG"/>
    <property type="match status" value="3"/>
</dbReference>
<name>A0A6I8TEL9_AEDAE</name>
<feature type="compositionally biased region" description="Basic and acidic residues" evidence="2">
    <location>
        <begin position="229"/>
        <end position="252"/>
    </location>
</feature>
<feature type="compositionally biased region" description="Polar residues" evidence="2">
    <location>
        <begin position="750"/>
        <end position="763"/>
    </location>
</feature>
<dbReference type="PROSITE" id="PS50835">
    <property type="entry name" value="IG_LIKE"/>
    <property type="match status" value="3"/>
</dbReference>
<keyword evidence="7" id="KW-1185">Reference proteome</keyword>
<dbReference type="EnsemblMetazoa" id="AAEL012262-RX">
    <property type="protein sequence ID" value="AAEL012262-PX"/>
    <property type="gene ID" value="AAEL012262"/>
</dbReference>
<dbReference type="Proteomes" id="UP000008820">
    <property type="component" value="Chromosome 2"/>
</dbReference>
<dbReference type="EnsemblMetazoa" id="AAEL012262-RS">
    <property type="protein sequence ID" value="AAEL012262-PS"/>
    <property type="gene ID" value="AAEL012262"/>
</dbReference>
<evidence type="ECO:0000256" key="3">
    <source>
        <dbReference type="SAM" id="Phobius"/>
    </source>
</evidence>
<dbReference type="EnsemblMetazoa" id="AAEL012262-RW">
    <property type="protein sequence ID" value="AAEL012262-PW"/>
    <property type="gene ID" value="AAEL012262"/>
</dbReference>
<evidence type="ECO:0000259" key="5">
    <source>
        <dbReference type="PROSITE" id="PS50835"/>
    </source>
</evidence>
<evidence type="ECO:0000313" key="6">
    <source>
        <dbReference type="EnsemblMetazoa" id="AAEL012262-PV"/>
    </source>
</evidence>
<dbReference type="AlphaFoldDB" id="A0A6I8TEL9"/>
<keyword evidence="3" id="KW-0472">Membrane</keyword>
<dbReference type="InterPro" id="IPR007110">
    <property type="entry name" value="Ig-like_dom"/>
</dbReference>
<keyword evidence="4" id="KW-0732">Signal</keyword>
<evidence type="ECO:0000313" key="7">
    <source>
        <dbReference type="Proteomes" id="UP000008820"/>
    </source>
</evidence>
<dbReference type="EnsemblMetazoa" id="AAEL012262-RR">
    <property type="protein sequence ID" value="AAEL012262-PR"/>
    <property type="gene ID" value="AAEL012262"/>
</dbReference>
<dbReference type="GO" id="GO:0005886">
    <property type="term" value="C:plasma membrane"/>
    <property type="evidence" value="ECO:0007669"/>
    <property type="project" value="TreeGrafter"/>
</dbReference>
<dbReference type="EnsemblMetazoa" id="AAEL012262-RV">
    <property type="protein sequence ID" value="AAEL012262-PV"/>
    <property type="gene ID" value="AAEL012262"/>
</dbReference>
<dbReference type="EnsemblMetazoa" id="AAEL012262-RU">
    <property type="protein sequence ID" value="AAEL012262-PU"/>
    <property type="gene ID" value="AAEL012262"/>
</dbReference>
<dbReference type="Pfam" id="PF13927">
    <property type="entry name" value="Ig_3"/>
    <property type="match status" value="1"/>
</dbReference>
<feature type="compositionally biased region" description="Basic residues" evidence="2">
    <location>
        <begin position="215"/>
        <end position="228"/>
    </location>
</feature>
<dbReference type="EnsemblMetazoa" id="AAEL012262-RM">
    <property type="protein sequence ID" value="AAEL012262-PM"/>
    <property type="gene ID" value="AAEL012262"/>
</dbReference>
<feature type="compositionally biased region" description="Polar residues" evidence="2">
    <location>
        <begin position="257"/>
        <end position="267"/>
    </location>
</feature>
<dbReference type="EnsemblMetazoa" id="AAEL012262-RH">
    <property type="protein sequence ID" value="AAEL012262-PH"/>
    <property type="gene ID" value="AAEL012262"/>
</dbReference>
<dbReference type="GO" id="GO:0098632">
    <property type="term" value="F:cell-cell adhesion mediator activity"/>
    <property type="evidence" value="ECO:0007669"/>
    <property type="project" value="TreeGrafter"/>
</dbReference>
<dbReference type="GO" id="GO:0070593">
    <property type="term" value="P:dendrite self-avoidance"/>
    <property type="evidence" value="ECO:0007669"/>
    <property type="project" value="TreeGrafter"/>
</dbReference>
<feature type="region of interest" description="Disordered" evidence="2">
    <location>
        <begin position="188"/>
        <end position="314"/>
    </location>
</feature>
<evidence type="ECO:0000256" key="4">
    <source>
        <dbReference type="SAM" id="SignalP"/>
    </source>
</evidence>
<evidence type="ECO:0000256" key="1">
    <source>
        <dbReference type="ARBA" id="ARBA00023319"/>
    </source>
</evidence>
<feature type="transmembrane region" description="Helical" evidence="3">
    <location>
        <begin position="711"/>
        <end position="733"/>
    </location>
</feature>
<feature type="signal peptide" evidence="4">
    <location>
        <begin position="1"/>
        <end position="23"/>
    </location>
</feature>
<feature type="region of interest" description="Disordered" evidence="2">
    <location>
        <begin position="740"/>
        <end position="770"/>
    </location>
</feature>
<dbReference type="EnsemblMetazoa" id="AAEL012262-RL">
    <property type="protein sequence ID" value="AAEL012262-PL"/>
    <property type="gene ID" value="AAEL012262"/>
</dbReference>
<gene>
    <name evidence="6" type="primary">5576029</name>
</gene>